<proteinExistence type="predicted"/>
<feature type="non-terminal residue" evidence="1">
    <location>
        <position position="82"/>
    </location>
</feature>
<reference evidence="1" key="1">
    <citation type="submission" date="2020-04" db="EMBL/GenBank/DDBJ databases">
        <authorList>
            <person name="Alioto T."/>
            <person name="Alioto T."/>
            <person name="Gomez Garrido J."/>
        </authorList>
    </citation>
    <scope>NUCLEOTIDE SEQUENCE</scope>
    <source>
        <strain evidence="1">A484AB</strain>
    </source>
</reference>
<accession>A0A7D9DM17</accession>
<sequence length="82" mass="8814">MSSIEEEGSDLLGDLGEYVGERNETGERHGVGKAQLKNGDIYDGHYKYGKRDGPASTLPCLTVYASTLPCLTVYASTLPCLT</sequence>
<organism evidence="1 2">
    <name type="scientific">Paramuricea clavata</name>
    <name type="common">Red gorgonian</name>
    <name type="synonym">Violescent sea-whip</name>
    <dbReference type="NCBI Taxonomy" id="317549"/>
    <lineage>
        <taxon>Eukaryota</taxon>
        <taxon>Metazoa</taxon>
        <taxon>Cnidaria</taxon>
        <taxon>Anthozoa</taxon>
        <taxon>Octocorallia</taxon>
        <taxon>Malacalcyonacea</taxon>
        <taxon>Plexauridae</taxon>
        <taxon>Paramuricea</taxon>
    </lineage>
</organism>
<name>A0A7D9DM17_PARCT</name>
<dbReference type="EMBL" id="CACRXK020001332">
    <property type="protein sequence ID" value="CAB3988495.1"/>
    <property type="molecule type" value="Genomic_DNA"/>
</dbReference>
<keyword evidence="2" id="KW-1185">Reference proteome</keyword>
<dbReference type="OrthoDB" id="423343at2759"/>
<dbReference type="Proteomes" id="UP001152795">
    <property type="component" value="Unassembled WGS sequence"/>
</dbReference>
<protein>
    <submittedName>
        <fullName evidence="1">Radial spoke head 1 homolog isoform X1</fullName>
    </submittedName>
</protein>
<gene>
    <name evidence="1" type="ORF">PACLA_8A008027</name>
</gene>
<evidence type="ECO:0000313" key="1">
    <source>
        <dbReference type="EMBL" id="CAB3988495.1"/>
    </source>
</evidence>
<dbReference type="SUPFAM" id="SSF82185">
    <property type="entry name" value="Histone H3 K4-specific methyltransferase SET7/9 N-terminal domain"/>
    <property type="match status" value="1"/>
</dbReference>
<dbReference type="AlphaFoldDB" id="A0A7D9DM17"/>
<dbReference type="Gene3D" id="2.20.110.10">
    <property type="entry name" value="Histone H3 K4-specific methyltransferase SET7/9 N-terminal domain"/>
    <property type="match status" value="1"/>
</dbReference>
<comment type="caution">
    <text evidence="1">The sequence shown here is derived from an EMBL/GenBank/DDBJ whole genome shotgun (WGS) entry which is preliminary data.</text>
</comment>
<evidence type="ECO:0000313" key="2">
    <source>
        <dbReference type="Proteomes" id="UP001152795"/>
    </source>
</evidence>